<evidence type="ECO:0000313" key="1">
    <source>
        <dbReference type="EMBL" id="KAH6933524.1"/>
    </source>
</evidence>
<name>A0ACB7SHX3_HYAAI</name>
<sequence length="242" mass="26438">MGNRQCSGGAAIGAAESASVSVLRNIEEAASTEARVDSAREIDGGRGLPQFSREELVNRDFTYKVPTKKLEQQISHSDGLVFTIKCKGAVHQEAKSILARMLLRRHVVTLDMRHDCQSVAHGLPSAVRGGALSQSSQPWPKIQTSRKTTSVSPITKLRLLATIHKIVDKTPTEEMDRALSEGVDCLLRYQGESDGLDEKKVLRPVMEHFKSKDLSLVQSDKKSPGTGMAQDYPVITSGDEVD</sequence>
<gene>
    <name evidence="1" type="ORF">HPB50_015897</name>
</gene>
<evidence type="ECO:0000313" key="2">
    <source>
        <dbReference type="Proteomes" id="UP000821845"/>
    </source>
</evidence>
<organism evidence="1 2">
    <name type="scientific">Hyalomma asiaticum</name>
    <name type="common">Tick</name>
    <dbReference type="NCBI Taxonomy" id="266040"/>
    <lineage>
        <taxon>Eukaryota</taxon>
        <taxon>Metazoa</taxon>
        <taxon>Ecdysozoa</taxon>
        <taxon>Arthropoda</taxon>
        <taxon>Chelicerata</taxon>
        <taxon>Arachnida</taxon>
        <taxon>Acari</taxon>
        <taxon>Parasitiformes</taxon>
        <taxon>Ixodida</taxon>
        <taxon>Ixodoidea</taxon>
        <taxon>Ixodidae</taxon>
        <taxon>Hyalomminae</taxon>
        <taxon>Hyalomma</taxon>
    </lineage>
</organism>
<dbReference type="Proteomes" id="UP000821845">
    <property type="component" value="Chromosome 4"/>
</dbReference>
<dbReference type="EMBL" id="CM023484">
    <property type="protein sequence ID" value="KAH6933524.1"/>
    <property type="molecule type" value="Genomic_DNA"/>
</dbReference>
<proteinExistence type="predicted"/>
<keyword evidence="2" id="KW-1185">Reference proteome</keyword>
<protein>
    <submittedName>
        <fullName evidence="1">Uncharacterized protein</fullName>
    </submittedName>
</protein>
<comment type="caution">
    <text evidence="1">The sequence shown here is derived from an EMBL/GenBank/DDBJ whole genome shotgun (WGS) entry which is preliminary data.</text>
</comment>
<reference evidence="1" key="1">
    <citation type="submission" date="2020-05" db="EMBL/GenBank/DDBJ databases">
        <title>Large-scale comparative analyses of tick genomes elucidate their genetic diversity and vector capacities.</title>
        <authorList>
            <person name="Jia N."/>
            <person name="Wang J."/>
            <person name="Shi W."/>
            <person name="Du L."/>
            <person name="Sun Y."/>
            <person name="Zhan W."/>
            <person name="Jiang J."/>
            <person name="Wang Q."/>
            <person name="Zhang B."/>
            <person name="Ji P."/>
            <person name="Sakyi L.B."/>
            <person name="Cui X."/>
            <person name="Yuan T."/>
            <person name="Jiang B."/>
            <person name="Yang W."/>
            <person name="Lam T.T.-Y."/>
            <person name="Chang Q."/>
            <person name="Ding S."/>
            <person name="Wang X."/>
            <person name="Zhu J."/>
            <person name="Ruan X."/>
            <person name="Zhao L."/>
            <person name="Wei J."/>
            <person name="Que T."/>
            <person name="Du C."/>
            <person name="Cheng J."/>
            <person name="Dai P."/>
            <person name="Han X."/>
            <person name="Huang E."/>
            <person name="Gao Y."/>
            <person name="Liu J."/>
            <person name="Shao H."/>
            <person name="Ye R."/>
            <person name="Li L."/>
            <person name="Wei W."/>
            <person name="Wang X."/>
            <person name="Wang C."/>
            <person name="Yang T."/>
            <person name="Huo Q."/>
            <person name="Li W."/>
            <person name="Guo W."/>
            <person name="Chen H."/>
            <person name="Zhou L."/>
            <person name="Ni X."/>
            <person name="Tian J."/>
            <person name="Zhou Y."/>
            <person name="Sheng Y."/>
            <person name="Liu T."/>
            <person name="Pan Y."/>
            <person name="Xia L."/>
            <person name="Li J."/>
            <person name="Zhao F."/>
            <person name="Cao W."/>
        </authorList>
    </citation>
    <scope>NUCLEOTIDE SEQUENCE</scope>
    <source>
        <strain evidence="1">Hyas-2018</strain>
    </source>
</reference>
<accession>A0ACB7SHX3</accession>